<accession>F5RAA6</accession>
<dbReference type="PROSITE" id="PS50043">
    <property type="entry name" value="HTH_LUXR_2"/>
    <property type="match status" value="1"/>
</dbReference>
<dbReference type="RefSeq" id="WP_008059904.1">
    <property type="nucleotide sequence ID" value="NZ_AFHG01000036.1"/>
</dbReference>
<dbReference type="STRING" id="1000565.METUNv1_01267"/>
<dbReference type="GO" id="GO:0003677">
    <property type="term" value="F:DNA binding"/>
    <property type="evidence" value="ECO:0007669"/>
    <property type="project" value="UniProtKB-KW"/>
</dbReference>
<dbReference type="InterPro" id="IPR058245">
    <property type="entry name" value="NreC/VraR/RcsB-like_REC"/>
</dbReference>
<dbReference type="AlphaFoldDB" id="F5RAA6"/>
<dbReference type="PANTHER" id="PTHR43214">
    <property type="entry name" value="TWO-COMPONENT RESPONSE REGULATOR"/>
    <property type="match status" value="1"/>
</dbReference>
<evidence type="ECO:0000256" key="1">
    <source>
        <dbReference type="ARBA" id="ARBA00022553"/>
    </source>
</evidence>
<dbReference type="GO" id="GO:0006355">
    <property type="term" value="P:regulation of DNA-templated transcription"/>
    <property type="evidence" value="ECO:0007669"/>
    <property type="project" value="InterPro"/>
</dbReference>
<evidence type="ECO:0000256" key="2">
    <source>
        <dbReference type="ARBA" id="ARBA00023125"/>
    </source>
</evidence>
<dbReference type="SUPFAM" id="SSF46894">
    <property type="entry name" value="C-terminal effector domain of the bipartite response regulators"/>
    <property type="match status" value="1"/>
</dbReference>
<dbReference type="eggNOG" id="COG2197">
    <property type="taxonomic scope" value="Bacteria"/>
</dbReference>
<dbReference type="PRINTS" id="PR00038">
    <property type="entry name" value="HTHLUXR"/>
</dbReference>
<proteinExistence type="predicted"/>
<dbReference type="CDD" id="cd17535">
    <property type="entry name" value="REC_NarL-like"/>
    <property type="match status" value="1"/>
</dbReference>
<dbReference type="Pfam" id="PF00072">
    <property type="entry name" value="Response_reg"/>
    <property type="match status" value="1"/>
</dbReference>
<evidence type="ECO:0000313" key="6">
    <source>
        <dbReference type="EMBL" id="EGK72502.1"/>
    </source>
</evidence>
<dbReference type="Proteomes" id="UP000005019">
    <property type="component" value="Unassembled WGS sequence"/>
</dbReference>
<feature type="domain" description="HTH luxR-type" evidence="4">
    <location>
        <begin position="146"/>
        <end position="211"/>
    </location>
</feature>
<dbReference type="PROSITE" id="PS50110">
    <property type="entry name" value="RESPONSE_REGULATORY"/>
    <property type="match status" value="1"/>
</dbReference>
<dbReference type="InterPro" id="IPR039420">
    <property type="entry name" value="WalR-like"/>
</dbReference>
<organism evidence="6 7">
    <name type="scientific">Methyloversatilis universalis (strain ATCC BAA-1314 / DSM 25237 / JCM 13912 / CCUG 52030 / FAM5)</name>
    <dbReference type="NCBI Taxonomy" id="1000565"/>
    <lineage>
        <taxon>Bacteria</taxon>
        <taxon>Pseudomonadati</taxon>
        <taxon>Pseudomonadota</taxon>
        <taxon>Betaproteobacteria</taxon>
        <taxon>Nitrosomonadales</taxon>
        <taxon>Sterolibacteriaceae</taxon>
        <taxon>Methyloversatilis</taxon>
    </lineage>
</organism>
<comment type="caution">
    <text evidence="6">The sequence shown here is derived from an EMBL/GenBank/DDBJ whole genome shotgun (WGS) entry which is preliminary data.</text>
</comment>
<dbReference type="OrthoDB" id="9780593at2"/>
<dbReference type="Pfam" id="PF00196">
    <property type="entry name" value="GerE"/>
    <property type="match status" value="1"/>
</dbReference>
<feature type="modified residue" description="4-aspartylphosphate" evidence="3">
    <location>
        <position position="59"/>
    </location>
</feature>
<dbReference type="SMART" id="SM00448">
    <property type="entry name" value="REC"/>
    <property type="match status" value="1"/>
</dbReference>
<gene>
    <name evidence="6" type="ORF">METUNv1_01267</name>
</gene>
<dbReference type="EMBL" id="AFHG01000036">
    <property type="protein sequence ID" value="EGK72502.1"/>
    <property type="molecule type" value="Genomic_DNA"/>
</dbReference>
<dbReference type="Gene3D" id="3.40.50.2300">
    <property type="match status" value="1"/>
</dbReference>
<evidence type="ECO:0000259" key="5">
    <source>
        <dbReference type="PROSITE" id="PS50110"/>
    </source>
</evidence>
<evidence type="ECO:0000256" key="3">
    <source>
        <dbReference type="PROSITE-ProRule" id="PRU00169"/>
    </source>
</evidence>
<evidence type="ECO:0000259" key="4">
    <source>
        <dbReference type="PROSITE" id="PS50043"/>
    </source>
</evidence>
<dbReference type="CDD" id="cd06170">
    <property type="entry name" value="LuxR_C_like"/>
    <property type="match status" value="1"/>
</dbReference>
<sequence>MTPNNPIRVLLVDDHAVVRAGYRRFLEHSRVMEVVGEAGTSDEAYQMFRLLKPDVVVMDISLPGASGIEAARRMLALDGRARVLMFSMHAQPAFARQALEAGAIGFLTKDTEPDALVQAVLAAAQGRRTLSPRVAEQLALDNVMPDEKRLDVLTPREFEICRLLLAGMTVDEIADALKLSPKTISNRMSEIRQKLDVRSDVELVRLATAAGLVPWAARPGVEGEAAA</sequence>
<dbReference type="SMART" id="SM00421">
    <property type="entry name" value="HTH_LUXR"/>
    <property type="match status" value="1"/>
</dbReference>
<reference evidence="6 7" key="1">
    <citation type="journal article" date="2011" name="J. Bacteriol.">
        <title>Genome sequence of Methyloversatilis universalis FAM5T, a methylotrophic representative of the order Rhodocyclales.</title>
        <authorList>
            <person name="Kittichotirat W."/>
            <person name="Good N.M."/>
            <person name="Hall R."/>
            <person name="Bringel F."/>
            <person name="Lajus A."/>
            <person name="Medigue C."/>
            <person name="Smalley N.E."/>
            <person name="Beck D."/>
            <person name="Bumgarner R."/>
            <person name="Vuilleumier S."/>
            <person name="Kalyuzhnaya M.G."/>
        </authorList>
    </citation>
    <scope>NUCLEOTIDE SEQUENCE [LARGE SCALE GENOMIC DNA]</scope>
    <source>
        <strain evidence="7">ATCC BAA-1314 / JCM 13912 / FAM5</strain>
    </source>
</reference>
<dbReference type="InterPro" id="IPR011006">
    <property type="entry name" value="CheY-like_superfamily"/>
</dbReference>
<keyword evidence="2" id="KW-0238">DNA-binding</keyword>
<dbReference type="InterPro" id="IPR000792">
    <property type="entry name" value="Tscrpt_reg_LuxR_C"/>
</dbReference>
<keyword evidence="1 3" id="KW-0597">Phosphoprotein</keyword>
<dbReference type="InterPro" id="IPR001789">
    <property type="entry name" value="Sig_transdc_resp-reg_receiver"/>
</dbReference>
<dbReference type="SUPFAM" id="SSF52172">
    <property type="entry name" value="CheY-like"/>
    <property type="match status" value="1"/>
</dbReference>
<dbReference type="GO" id="GO:0000160">
    <property type="term" value="P:phosphorelay signal transduction system"/>
    <property type="evidence" value="ECO:0007669"/>
    <property type="project" value="InterPro"/>
</dbReference>
<feature type="domain" description="Response regulatory" evidence="5">
    <location>
        <begin position="8"/>
        <end position="124"/>
    </location>
</feature>
<keyword evidence="7" id="KW-1185">Reference proteome</keyword>
<evidence type="ECO:0000313" key="7">
    <source>
        <dbReference type="Proteomes" id="UP000005019"/>
    </source>
</evidence>
<protein>
    <submittedName>
        <fullName evidence="6">Two component transcriptional regulator, LuxR family</fullName>
    </submittedName>
</protein>
<dbReference type="PANTHER" id="PTHR43214:SF43">
    <property type="entry name" value="TWO-COMPONENT RESPONSE REGULATOR"/>
    <property type="match status" value="1"/>
</dbReference>
<name>F5RAA6_METUF</name>
<dbReference type="InterPro" id="IPR016032">
    <property type="entry name" value="Sig_transdc_resp-reg_C-effctor"/>
</dbReference>